<gene>
    <name evidence="1" type="ORF">M573_114039</name>
</gene>
<name>A0AAP0VGN5_PREIN</name>
<dbReference type="EMBL" id="ATMK01000014">
    <property type="protein sequence ID" value="KJJ86898.1"/>
    <property type="molecule type" value="Genomic_DNA"/>
</dbReference>
<dbReference type="AlphaFoldDB" id="A0AAP0VGN5"/>
<sequence length="37" mass="4270">MYQYAISVPKCKAKKRRTINAEILNICDTLSYFASTK</sequence>
<accession>A0AAP0VGN5</accession>
<protein>
    <submittedName>
        <fullName evidence="1">Uncharacterized protein</fullName>
    </submittedName>
</protein>
<evidence type="ECO:0000313" key="1">
    <source>
        <dbReference type="EMBL" id="KJJ86898.1"/>
    </source>
</evidence>
<proteinExistence type="predicted"/>
<dbReference type="Proteomes" id="UP000032541">
    <property type="component" value="Unassembled WGS sequence"/>
</dbReference>
<evidence type="ECO:0000313" key="2">
    <source>
        <dbReference type="Proteomes" id="UP000032541"/>
    </source>
</evidence>
<comment type="caution">
    <text evidence="1">The sequence shown here is derived from an EMBL/GenBank/DDBJ whole genome shotgun (WGS) entry which is preliminary data.</text>
</comment>
<organism evidence="1 2">
    <name type="scientific">Prevotella intermedia ZT</name>
    <dbReference type="NCBI Taxonomy" id="1347790"/>
    <lineage>
        <taxon>Bacteria</taxon>
        <taxon>Pseudomonadati</taxon>
        <taxon>Bacteroidota</taxon>
        <taxon>Bacteroidia</taxon>
        <taxon>Bacteroidales</taxon>
        <taxon>Prevotellaceae</taxon>
        <taxon>Prevotella</taxon>
    </lineage>
</organism>
<reference evidence="1 2" key="1">
    <citation type="journal article" date="2015" name="BMC Genomics">
        <title>Comparative genome analysis of Prevotella intermedia strain isolated from infected root canal reveals features related to pathogenicity and adaptation.</title>
        <authorList>
            <person name="Ruan Y."/>
            <person name="Shen L."/>
            <person name="Zou Y."/>
            <person name="Qi Z."/>
            <person name="Yin J."/>
            <person name="Jiang J."/>
            <person name="Guo L."/>
            <person name="He L."/>
            <person name="Chen Z."/>
            <person name="Tang Z."/>
            <person name="Qin S."/>
        </authorList>
    </citation>
    <scope>NUCLEOTIDE SEQUENCE [LARGE SCALE GENOMIC DNA]</scope>
    <source>
        <strain evidence="1 2">ZT</strain>
    </source>
</reference>